<feature type="transmembrane region" description="Helical" evidence="17">
    <location>
        <begin position="1111"/>
        <end position="1136"/>
    </location>
</feature>
<keyword evidence="7" id="KW-0106">Calcium</keyword>
<feature type="transmembrane region" description="Helical" evidence="17">
    <location>
        <begin position="987"/>
        <end position="1005"/>
    </location>
</feature>
<evidence type="ECO:0000256" key="11">
    <source>
        <dbReference type="ARBA" id="ARBA00023136"/>
    </source>
</evidence>
<gene>
    <name evidence="19" type="ORF">ATY40_BA7504955</name>
</gene>
<keyword evidence="8" id="KW-0851">Voltage-gated channel</keyword>
<feature type="domain" description="Ion transport" evidence="18">
    <location>
        <begin position="899"/>
        <end position="1145"/>
    </location>
</feature>
<keyword evidence="5" id="KW-0107">Calcium channel</keyword>
<feature type="transmembrane region" description="Helical" evidence="17">
    <location>
        <begin position="575"/>
        <end position="597"/>
    </location>
</feature>
<feature type="transmembrane region" description="Helical" evidence="17">
    <location>
        <begin position="963"/>
        <end position="981"/>
    </location>
</feature>
<evidence type="ECO:0000256" key="7">
    <source>
        <dbReference type="ARBA" id="ARBA00022837"/>
    </source>
</evidence>
<evidence type="ECO:0000256" key="6">
    <source>
        <dbReference type="ARBA" id="ARBA00022692"/>
    </source>
</evidence>
<feature type="transmembrane region" description="Helical" evidence="17">
    <location>
        <begin position="352"/>
        <end position="378"/>
    </location>
</feature>
<dbReference type="InterPro" id="IPR027359">
    <property type="entry name" value="Volt_channel_dom_sf"/>
</dbReference>
<evidence type="ECO:0000256" key="8">
    <source>
        <dbReference type="ARBA" id="ARBA00022882"/>
    </source>
</evidence>
<name>A0A1B2JIW4_PICPA</name>
<keyword evidence="4" id="KW-0109">Calcium transport</keyword>
<feature type="compositionally biased region" description="Basic and acidic residues" evidence="16">
    <location>
        <begin position="1445"/>
        <end position="1458"/>
    </location>
</feature>
<evidence type="ECO:0000313" key="19">
    <source>
        <dbReference type="EMBL" id="ANZ77913.1"/>
    </source>
</evidence>
<feature type="domain" description="Ion transport" evidence="18">
    <location>
        <begin position="177"/>
        <end position="381"/>
    </location>
</feature>
<feature type="transmembrane region" description="Helical" evidence="17">
    <location>
        <begin position="617"/>
        <end position="637"/>
    </location>
</feature>
<evidence type="ECO:0000313" key="20">
    <source>
        <dbReference type="Proteomes" id="UP000094565"/>
    </source>
</evidence>
<keyword evidence="13" id="KW-0407">Ion channel</keyword>
<accession>A0A1B2JIW4</accession>
<comment type="subcellular location">
    <subcellularLocation>
        <location evidence="1">Cell membrane</location>
        <topology evidence="1">Multi-pass membrane protein</topology>
    </subcellularLocation>
</comment>
<evidence type="ECO:0000256" key="16">
    <source>
        <dbReference type="SAM" id="MobiDB-lite"/>
    </source>
</evidence>
<keyword evidence="12" id="KW-0325">Glycoprotein</keyword>
<evidence type="ECO:0000256" key="13">
    <source>
        <dbReference type="ARBA" id="ARBA00023303"/>
    </source>
</evidence>
<dbReference type="FunFam" id="1.10.287.70:FF:000093">
    <property type="entry name" value="Calcium channel subunit Cch1"/>
    <property type="match status" value="1"/>
</dbReference>
<feature type="region of interest" description="Disordered" evidence="16">
    <location>
        <begin position="1441"/>
        <end position="1467"/>
    </location>
</feature>
<evidence type="ECO:0000256" key="15">
    <source>
        <dbReference type="ARBA" id="ARBA00067459"/>
    </source>
</evidence>
<evidence type="ECO:0000256" key="3">
    <source>
        <dbReference type="ARBA" id="ARBA00022475"/>
    </source>
</evidence>
<dbReference type="GO" id="GO:0098703">
    <property type="term" value="P:calcium ion import across plasma membrane"/>
    <property type="evidence" value="ECO:0007669"/>
    <property type="project" value="TreeGrafter"/>
</dbReference>
<evidence type="ECO:0000256" key="2">
    <source>
        <dbReference type="ARBA" id="ARBA00022448"/>
    </source>
</evidence>
<evidence type="ECO:0000256" key="14">
    <source>
        <dbReference type="ARBA" id="ARBA00061395"/>
    </source>
</evidence>
<feature type="transmembrane region" description="Helical" evidence="17">
    <location>
        <begin position="1017"/>
        <end position="1042"/>
    </location>
</feature>
<organism evidence="19 20">
    <name type="scientific">Komagataella pastoris</name>
    <name type="common">Yeast</name>
    <name type="synonym">Pichia pastoris</name>
    <dbReference type="NCBI Taxonomy" id="4922"/>
    <lineage>
        <taxon>Eukaryota</taxon>
        <taxon>Fungi</taxon>
        <taxon>Dikarya</taxon>
        <taxon>Ascomycota</taxon>
        <taxon>Saccharomycotina</taxon>
        <taxon>Pichiomycetes</taxon>
        <taxon>Pichiales</taxon>
        <taxon>Pichiaceae</taxon>
        <taxon>Komagataella</taxon>
    </lineage>
</organism>
<evidence type="ECO:0000259" key="18">
    <source>
        <dbReference type="Pfam" id="PF00520"/>
    </source>
</evidence>
<keyword evidence="6 17" id="KW-0812">Transmembrane</keyword>
<feature type="transmembrane region" description="Helical" evidence="17">
    <location>
        <begin position="931"/>
        <end position="951"/>
    </location>
</feature>
<dbReference type="Gene3D" id="1.20.120.350">
    <property type="entry name" value="Voltage-gated potassium channels. Chain C"/>
    <property type="match status" value="2"/>
</dbReference>
<evidence type="ECO:0000256" key="5">
    <source>
        <dbReference type="ARBA" id="ARBA00022673"/>
    </source>
</evidence>
<keyword evidence="11 17" id="KW-0472">Membrane</keyword>
<dbReference type="Gene3D" id="1.10.287.70">
    <property type="match status" value="4"/>
</dbReference>
<feature type="transmembrane region" description="Helical" evidence="17">
    <location>
        <begin position="244"/>
        <end position="263"/>
    </location>
</feature>
<sequence>MQFCGSYLDNGRTMPYIFSNGESSGIAKGYRCPQNSVCISDVNPYGGVLSFDNIAHSFEIVFVIMSANTFTDLMYYVIDSENLAASLFFIVTLFTLTVWLINLIIAVIVHSFMKIKDNIKAQNKRRNADRLLISKTSKKQHETYSTKTKRIHYYRKFEPLFCLLIVCNIAIRAKLDDANLVYRFDCAVTIVLLLEIIARFCIFLPKWRIFFYSYANLIDLLLAVITAIITIPPIRNKLNIAYDWLSFFFLFRIYRVVMMISYIKMTWYRIIINLQSIIDLSIFYFVLLFLVSIIVTRLTEGIVPEEEIEENMLTLYNLPNSFISLYIITTTEDWTSILYLVQQYSPNTSTSVFVACYLIFWFFFSNMLIFNIFIAVIAKSLEVSEMDKRKLQITSFYNKLKRHLNEQKYTGLLSNFKRKFTKKSDYKEKGEFDEALLLLLLNGKLNEYLMVNAAQKPESNRIYNYFSKFSLVQKTESFLTSYFQNPFYNFDSFHNGYKKRDDLTFAEASQFLMDQKQLLANARTKYLKENPFYNTSLYIFAPNNKLRMKCQKLVRPTNGKRIEGVQPNEKLKDTFLFVSFVVTIIMVVSVCIVTPLYRREYAFYSSDWGWPTYLDCAFTVFFTLEFIISVIADGLVFTPHAYLRSPWNCIDGAVLITLWINFISELQHSGPASRVVNGFRALRAFRLLTVSSTAKETFQNTMISGFWKILNAAVVSMTLLVPFSIWGMSIFKHRLGYCNDEESTMAECMDEFANEVFNWEVLSPRVYVDPPLYLDDFVTSFKSLYEIISLEGWVDLLEDVMNITGLGLPPSHFADPFNGLFVVMFNFCSTIFILTLFVSVIISNYSKNTGTAYLTEEQKSWYEIEKVLGTVKPSKRRDASKFGPVTKWSYRLVVERNVYWKVFLNTCLFVHTIALFCEIYPSPAMLNNFRYAAYLICSIAFTINLILMMIATGPKDFLTSRWNLFKTVVVIGALLTSAIAYDVPRNTVYANINKLFLISLLFFVIPRSDRLNQLLKFASASLPALLSLAYTWGVLFLVYAIAMNQIFGLTRTNENSSNNVNFRTVPKALILLFRMSFGEGWNYVMNDFAVEAPFCFYSSNVYDSDCGSKSYAYFLFMTWNILSMYIFVNMFISLVVDSFSYVYRSSGPLSNVTRGELRLFKRAWLPFDQRGTGYISEERLMSFLRKPKGVFSYHIYDERYSVKTLSKRWFVKHNIGDPYDVFIDYGAMNTDMTHLSQMKPKTLNRIQTYERMVEYFRLINKRNGFKGIDFTSTIRRLALVTLFEESSCLKLEDFLTHFMTNQKCDLAIKEKRVIETLKMVICRWKFKMKDYDALRSMVLEDELNTAFIKQEFIPVESENPFQETESNKVQEDIPKSDIHAQPYPKFDYHNTFDRYDPYNYASYGYKGDEHGFSQDIRLRNLTNNNDEIAINPFVHTFVEAEENDSDKKTTTSVKETELASRTSSSST</sequence>
<dbReference type="Proteomes" id="UP000094565">
    <property type="component" value="Chromosome 4"/>
</dbReference>
<evidence type="ECO:0000256" key="1">
    <source>
        <dbReference type="ARBA" id="ARBA00004651"/>
    </source>
</evidence>
<feature type="transmembrane region" description="Helical" evidence="17">
    <location>
        <begin position="181"/>
        <end position="202"/>
    </location>
</feature>
<dbReference type="PANTHER" id="PTHR45628:SF7">
    <property type="entry name" value="VOLTAGE-DEPENDENT CALCIUM CHANNEL TYPE A SUBUNIT ALPHA-1"/>
    <property type="match status" value="1"/>
</dbReference>
<reference evidence="19 20" key="1">
    <citation type="submission" date="2016-02" db="EMBL/GenBank/DDBJ databases">
        <title>Comparative genomic and transcriptomic foundation for Pichia pastoris.</title>
        <authorList>
            <person name="Love K.R."/>
            <person name="Shah K.A."/>
            <person name="Whittaker C.A."/>
            <person name="Wu J."/>
            <person name="Bartlett M.C."/>
            <person name="Ma D."/>
            <person name="Leeson R.L."/>
            <person name="Priest M."/>
            <person name="Young S.K."/>
            <person name="Love J.C."/>
        </authorList>
    </citation>
    <scope>NUCLEOTIDE SEQUENCE [LARGE SCALE GENOMIC DNA]</scope>
    <source>
        <strain evidence="19 20">ATCC 28485</strain>
    </source>
</reference>
<feature type="domain" description="Ion transport" evidence="18">
    <location>
        <begin position="578"/>
        <end position="849"/>
    </location>
</feature>
<feature type="transmembrane region" description="Helical" evidence="17">
    <location>
        <begin position="270"/>
        <end position="295"/>
    </location>
</feature>
<dbReference type="EMBL" id="CP014587">
    <property type="protein sequence ID" value="ANZ77913.1"/>
    <property type="molecule type" value="Genomic_DNA"/>
</dbReference>
<dbReference type="GO" id="GO:0008331">
    <property type="term" value="F:high voltage-gated calcium channel activity"/>
    <property type="evidence" value="ECO:0007669"/>
    <property type="project" value="TreeGrafter"/>
</dbReference>
<protein>
    <recommendedName>
        <fullName evidence="15">Calcium-channel protein CCH1</fullName>
    </recommendedName>
</protein>
<keyword evidence="2" id="KW-0813">Transport</keyword>
<dbReference type="Pfam" id="PF00520">
    <property type="entry name" value="Ion_trans"/>
    <property type="match status" value="4"/>
</dbReference>
<evidence type="ECO:0000256" key="10">
    <source>
        <dbReference type="ARBA" id="ARBA00023065"/>
    </source>
</evidence>
<feature type="transmembrane region" description="Helical" evidence="17">
    <location>
        <begin position="157"/>
        <end position="175"/>
    </location>
</feature>
<dbReference type="PANTHER" id="PTHR45628">
    <property type="entry name" value="VOLTAGE-DEPENDENT CALCIUM CHANNEL TYPE A SUBUNIT ALPHA-1"/>
    <property type="match status" value="1"/>
</dbReference>
<keyword evidence="3" id="KW-1003">Cell membrane</keyword>
<feature type="transmembrane region" description="Helical" evidence="17">
    <location>
        <begin position="60"/>
        <end position="78"/>
    </location>
</feature>
<dbReference type="InterPro" id="IPR005821">
    <property type="entry name" value="Ion_trans_dom"/>
</dbReference>
<evidence type="ECO:0000256" key="4">
    <source>
        <dbReference type="ARBA" id="ARBA00022568"/>
    </source>
</evidence>
<keyword evidence="10" id="KW-0406">Ion transport</keyword>
<keyword evidence="20" id="KW-1185">Reference proteome</keyword>
<dbReference type="GO" id="GO:0005891">
    <property type="term" value="C:voltage-gated calcium channel complex"/>
    <property type="evidence" value="ECO:0007669"/>
    <property type="project" value="TreeGrafter"/>
</dbReference>
<feature type="domain" description="Ion transport" evidence="18">
    <location>
        <begin position="41"/>
        <end position="117"/>
    </location>
</feature>
<evidence type="ECO:0000256" key="9">
    <source>
        <dbReference type="ARBA" id="ARBA00022989"/>
    </source>
</evidence>
<feature type="transmembrane region" description="Helical" evidence="17">
    <location>
        <begin position="819"/>
        <end position="842"/>
    </location>
</feature>
<feature type="transmembrane region" description="Helical" evidence="17">
    <location>
        <begin position="84"/>
        <end position="109"/>
    </location>
</feature>
<evidence type="ECO:0000256" key="17">
    <source>
        <dbReference type="SAM" id="Phobius"/>
    </source>
</evidence>
<dbReference type="InterPro" id="IPR050599">
    <property type="entry name" value="VDCC_alpha-1_subunit"/>
</dbReference>
<comment type="similarity">
    <text evidence="14">Belongs to the calcium channel alpha-1 subunit (TC 1.A.1.11) family.</text>
</comment>
<feature type="transmembrane region" description="Helical" evidence="17">
    <location>
        <begin position="209"/>
        <end position="232"/>
    </location>
</feature>
<proteinExistence type="inferred from homology"/>
<dbReference type="SUPFAM" id="SSF81324">
    <property type="entry name" value="Voltage-gated potassium channels"/>
    <property type="match status" value="3"/>
</dbReference>
<keyword evidence="9 17" id="KW-1133">Transmembrane helix</keyword>
<evidence type="ECO:0000256" key="12">
    <source>
        <dbReference type="ARBA" id="ARBA00023180"/>
    </source>
</evidence>
<dbReference type="OrthoDB" id="416585at2759"/>
<feature type="transmembrane region" description="Helical" evidence="17">
    <location>
        <begin position="709"/>
        <end position="731"/>
    </location>
</feature>